<dbReference type="KEGG" id="tpal:117652707"/>
<feature type="transmembrane region" description="Helical" evidence="4">
    <location>
        <begin position="236"/>
        <end position="261"/>
    </location>
</feature>
<evidence type="ECO:0000259" key="5">
    <source>
        <dbReference type="PROSITE" id="PS50228"/>
    </source>
</evidence>
<dbReference type="InterPro" id="IPR000922">
    <property type="entry name" value="Lectin_gal-bd_dom"/>
</dbReference>
<evidence type="ECO:0000256" key="3">
    <source>
        <dbReference type="SAM" id="MobiDB-lite"/>
    </source>
</evidence>
<sequence length="453" mass="50987">MSSWGQYSLLQTVVEACQKKRLCQFQTAPRTFGNDPCPGVRKWVEVAYKCRPYEFRSKVACENEIVQLQCNPNSRIAVYSASYGRTEYESIQCPQPQRVPEETCLTSYATETVMNICHGKRTCNIAADKDTFGSPCRADSRKYLKVVYTCVPRKVLKEEYEGRPEADESPDDVDNDYEGFDNTDEYRGGAASFSPAPKLHGEPPADNRSAPVLLSPGTRATPSAKAVADSENQEKLYLYLTLSISGGLLLFLVLVIGRLLVQRHRAKSEAKFRAANSAPDRIPNGFTDDISEIDADIDLTTPVAVPAVAIHSPPRHEPAEVLVSQGYRKLQLKRSYLFSETQVSHKRKMLYHYNIRDFEPMTPYHLSVKLLSVSLNSTERVYIFSKVARTRGYSHDEAPKAMVKKLSQIELEGHISLCVWSTSSIKGPNIQVTIKEGRHSMTFSQLKHFWNSL</sequence>
<dbReference type="Pfam" id="PF02140">
    <property type="entry name" value="SUEL_Lectin"/>
    <property type="match status" value="2"/>
</dbReference>
<name>A0A6P9ACS9_THRPL</name>
<dbReference type="InParanoid" id="A0A6P9ACS9"/>
<dbReference type="GO" id="GO:0030246">
    <property type="term" value="F:carbohydrate binding"/>
    <property type="evidence" value="ECO:0007669"/>
    <property type="project" value="UniProtKB-KW"/>
</dbReference>
<dbReference type="PROSITE" id="PS50228">
    <property type="entry name" value="SUEL_LECTIN"/>
    <property type="match status" value="2"/>
</dbReference>
<feature type="domain" description="SUEL-type lectin" evidence="5">
    <location>
        <begin position="60"/>
        <end position="151"/>
    </location>
</feature>
<dbReference type="GeneID" id="117652707"/>
<evidence type="ECO:0000313" key="6">
    <source>
        <dbReference type="Proteomes" id="UP000515158"/>
    </source>
</evidence>
<keyword evidence="4" id="KW-0812">Transmembrane</keyword>
<gene>
    <name evidence="7" type="primary">LOC117652707</name>
</gene>
<accession>A0A6P9ACS9</accession>
<evidence type="ECO:0000256" key="4">
    <source>
        <dbReference type="SAM" id="Phobius"/>
    </source>
</evidence>
<evidence type="ECO:0000313" key="7">
    <source>
        <dbReference type="RefSeq" id="XP_034253691.1"/>
    </source>
</evidence>
<feature type="compositionally biased region" description="Acidic residues" evidence="3">
    <location>
        <begin position="167"/>
        <end position="183"/>
    </location>
</feature>
<dbReference type="InterPro" id="IPR043159">
    <property type="entry name" value="Lectin_gal-bd_sf"/>
</dbReference>
<dbReference type="FunFam" id="2.60.120.740:FF:000003">
    <property type="entry name" value="Protein eva-1 homolog C"/>
    <property type="match status" value="1"/>
</dbReference>
<evidence type="ECO:0000256" key="2">
    <source>
        <dbReference type="ARBA" id="ARBA00022737"/>
    </source>
</evidence>
<evidence type="ECO:0000256" key="1">
    <source>
        <dbReference type="ARBA" id="ARBA00022734"/>
    </source>
</evidence>
<feature type="region of interest" description="Disordered" evidence="3">
    <location>
        <begin position="160"/>
        <end position="227"/>
    </location>
</feature>
<dbReference type="RefSeq" id="XP_034253691.1">
    <property type="nucleotide sequence ID" value="XM_034397800.1"/>
</dbReference>
<keyword evidence="4" id="KW-1133">Transmembrane helix</keyword>
<keyword evidence="4" id="KW-0472">Membrane</keyword>
<dbReference type="Gene3D" id="2.60.120.740">
    <property type="match status" value="2"/>
</dbReference>
<feature type="domain" description="SUEL-type lectin" evidence="5">
    <location>
        <begin position="1"/>
        <end position="51"/>
    </location>
</feature>
<dbReference type="AlphaFoldDB" id="A0A6P9ACS9"/>
<dbReference type="PANTHER" id="PTHR46780">
    <property type="entry name" value="PROTEIN EVA-1"/>
    <property type="match status" value="1"/>
</dbReference>
<dbReference type="Proteomes" id="UP000515158">
    <property type="component" value="Unplaced"/>
</dbReference>
<proteinExistence type="predicted"/>
<keyword evidence="6" id="KW-1185">Reference proteome</keyword>
<protein>
    <submittedName>
        <fullName evidence="7">Protein eva-1</fullName>
    </submittedName>
</protein>
<keyword evidence="1" id="KW-0430">Lectin</keyword>
<keyword evidence="2" id="KW-0677">Repeat</keyword>
<organism evidence="7">
    <name type="scientific">Thrips palmi</name>
    <name type="common">Melon thrips</name>
    <dbReference type="NCBI Taxonomy" id="161013"/>
    <lineage>
        <taxon>Eukaryota</taxon>
        <taxon>Metazoa</taxon>
        <taxon>Ecdysozoa</taxon>
        <taxon>Arthropoda</taxon>
        <taxon>Hexapoda</taxon>
        <taxon>Insecta</taxon>
        <taxon>Pterygota</taxon>
        <taxon>Neoptera</taxon>
        <taxon>Paraneoptera</taxon>
        <taxon>Thysanoptera</taxon>
        <taxon>Terebrantia</taxon>
        <taxon>Thripoidea</taxon>
        <taxon>Thripidae</taxon>
        <taxon>Thrips</taxon>
    </lineage>
</organism>
<dbReference type="OrthoDB" id="5970528at2759"/>
<reference evidence="7" key="1">
    <citation type="submission" date="2025-08" db="UniProtKB">
        <authorList>
            <consortium name="RefSeq"/>
        </authorList>
    </citation>
    <scope>IDENTIFICATION</scope>
    <source>
        <tissue evidence="7">Total insect</tissue>
    </source>
</reference>
<dbReference type="CDD" id="cd22829">
    <property type="entry name" value="Gal_Rha_Lectin_EVA1_EVA1C_rpt2"/>
    <property type="match status" value="1"/>
</dbReference>